<dbReference type="PROSITE" id="PS00041">
    <property type="entry name" value="HTH_ARAC_FAMILY_1"/>
    <property type="match status" value="1"/>
</dbReference>
<dbReference type="InterPro" id="IPR014710">
    <property type="entry name" value="RmlC-like_jellyroll"/>
</dbReference>
<proteinExistence type="predicted"/>
<feature type="domain" description="HTH araC/xylS-type" evidence="4">
    <location>
        <begin position="198"/>
        <end position="296"/>
    </location>
</feature>
<evidence type="ECO:0000313" key="5">
    <source>
        <dbReference type="EMBL" id="MBB6672254.1"/>
    </source>
</evidence>
<dbReference type="PRINTS" id="PR00032">
    <property type="entry name" value="HTHARAC"/>
</dbReference>
<keyword evidence="2" id="KW-0238">DNA-binding</keyword>
<evidence type="ECO:0000313" key="6">
    <source>
        <dbReference type="Proteomes" id="UP000547209"/>
    </source>
</evidence>
<dbReference type="GO" id="GO:0003700">
    <property type="term" value="F:DNA-binding transcription factor activity"/>
    <property type="evidence" value="ECO:0007669"/>
    <property type="project" value="InterPro"/>
</dbReference>
<dbReference type="SUPFAM" id="SSF46689">
    <property type="entry name" value="Homeodomain-like"/>
    <property type="match status" value="2"/>
</dbReference>
<dbReference type="Pfam" id="PF12833">
    <property type="entry name" value="HTH_18"/>
    <property type="match status" value="1"/>
</dbReference>
<evidence type="ECO:0000256" key="2">
    <source>
        <dbReference type="ARBA" id="ARBA00023125"/>
    </source>
</evidence>
<dbReference type="Proteomes" id="UP000547209">
    <property type="component" value="Unassembled WGS sequence"/>
</dbReference>
<keyword evidence="1" id="KW-0805">Transcription regulation</keyword>
<reference evidence="5 6" key="1">
    <citation type="submission" date="2020-08" db="EMBL/GenBank/DDBJ databases">
        <title>Cohnella phylogeny.</title>
        <authorList>
            <person name="Dunlap C."/>
        </authorList>
    </citation>
    <scope>NUCLEOTIDE SEQUENCE [LARGE SCALE GENOMIC DNA]</scope>
    <source>
        <strain evidence="5 6">DSM 28246</strain>
    </source>
</reference>
<evidence type="ECO:0000259" key="4">
    <source>
        <dbReference type="PROSITE" id="PS01124"/>
    </source>
</evidence>
<dbReference type="Gene3D" id="1.10.10.60">
    <property type="entry name" value="Homeodomain-like"/>
    <property type="match status" value="2"/>
</dbReference>
<dbReference type="InterPro" id="IPR018060">
    <property type="entry name" value="HTH_AraC"/>
</dbReference>
<dbReference type="InterPro" id="IPR020449">
    <property type="entry name" value="Tscrpt_reg_AraC-type_HTH"/>
</dbReference>
<gene>
    <name evidence="5" type="ORF">H7C19_16355</name>
</gene>
<keyword evidence="3" id="KW-0804">Transcription</keyword>
<dbReference type="GO" id="GO:0043565">
    <property type="term" value="F:sequence-specific DNA binding"/>
    <property type="evidence" value="ECO:0007669"/>
    <property type="project" value="InterPro"/>
</dbReference>
<dbReference type="InterPro" id="IPR018062">
    <property type="entry name" value="HTH_AraC-typ_CS"/>
</dbReference>
<dbReference type="EMBL" id="JACJVP010000025">
    <property type="protein sequence ID" value="MBB6672254.1"/>
    <property type="molecule type" value="Genomic_DNA"/>
</dbReference>
<dbReference type="Pfam" id="PF07883">
    <property type="entry name" value="Cupin_2"/>
    <property type="match status" value="1"/>
</dbReference>
<dbReference type="InterPro" id="IPR009057">
    <property type="entry name" value="Homeodomain-like_sf"/>
</dbReference>
<dbReference type="Gene3D" id="2.60.120.10">
    <property type="entry name" value="Jelly Rolls"/>
    <property type="match status" value="1"/>
</dbReference>
<keyword evidence="6" id="KW-1185">Reference proteome</keyword>
<comment type="caution">
    <text evidence="5">The sequence shown here is derived from an EMBL/GenBank/DDBJ whole genome shotgun (WGS) entry which is preliminary data.</text>
</comment>
<dbReference type="RefSeq" id="WP_185143717.1">
    <property type="nucleotide sequence ID" value="NZ_JACJVP010000025.1"/>
</dbReference>
<dbReference type="PANTHER" id="PTHR43280:SF2">
    <property type="entry name" value="HTH-TYPE TRANSCRIPTIONAL REGULATOR EXSA"/>
    <property type="match status" value="1"/>
</dbReference>
<organism evidence="5 6">
    <name type="scientific">Cohnella nanjingensis</name>
    <dbReference type="NCBI Taxonomy" id="1387779"/>
    <lineage>
        <taxon>Bacteria</taxon>
        <taxon>Bacillati</taxon>
        <taxon>Bacillota</taxon>
        <taxon>Bacilli</taxon>
        <taxon>Bacillales</taxon>
        <taxon>Paenibacillaceae</taxon>
        <taxon>Cohnella</taxon>
    </lineage>
</organism>
<dbReference type="SMART" id="SM00342">
    <property type="entry name" value="HTH_ARAC"/>
    <property type="match status" value="1"/>
</dbReference>
<dbReference type="PROSITE" id="PS01124">
    <property type="entry name" value="HTH_ARAC_FAMILY_2"/>
    <property type="match status" value="1"/>
</dbReference>
<accession>A0A7X0RRB1</accession>
<evidence type="ECO:0000256" key="3">
    <source>
        <dbReference type="ARBA" id="ARBA00023163"/>
    </source>
</evidence>
<dbReference type="InterPro" id="IPR013096">
    <property type="entry name" value="Cupin_2"/>
</dbReference>
<evidence type="ECO:0000256" key="1">
    <source>
        <dbReference type="ARBA" id="ARBA00023015"/>
    </source>
</evidence>
<sequence>MSRDEIARWKVELSAVFHRICDEIRINDAIIDWIDIIFEQVGNARSCPSHSHTWFEFNYVLSGQMQTLFDHDSITIREGEFFLIPPGLTHAHVYTPGNPHEGICFRWRLRRSEGEEGPDDSSLYERLRGLTEWKPGGYRDRYGVGNLLSHFLQEAGSGKSPLSLQLLLVRLLETLTLIRDPDESASSDSAGSRDSLVKKVEVYLEDFQGDRLNVADLAASLHMSYGHLARLYKKRTGITLIERMNRIRLEKACELLGQPDLLIKEVAERSGFPDLSYFSKVFKRRYGVSPQAYRKYV</sequence>
<protein>
    <submittedName>
        <fullName evidence="5">Helix-turn-helix domain-containing protein</fullName>
    </submittedName>
</protein>
<dbReference type="SUPFAM" id="SSF51182">
    <property type="entry name" value="RmlC-like cupins"/>
    <property type="match status" value="1"/>
</dbReference>
<dbReference type="AlphaFoldDB" id="A0A7X0RRB1"/>
<dbReference type="PANTHER" id="PTHR43280">
    <property type="entry name" value="ARAC-FAMILY TRANSCRIPTIONAL REGULATOR"/>
    <property type="match status" value="1"/>
</dbReference>
<name>A0A7X0RRB1_9BACL</name>
<dbReference type="InterPro" id="IPR011051">
    <property type="entry name" value="RmlC_Cupin_sf"/>
</dbReference>